<evidence type="ECO:0000313" key="2">
    <source>
        <dbReference type="EMBL" id="EKX40332.1"/>
    </source>
</evidence>
<proteinExistence type="predicted"/>
<dbReference type="GeneID" id="17297141"/>
<dbReference type="NCBIfam" id="TIGR01571">
    <property type="entry name" value="A_thal_Cys_rich"/>
    <property type="match status" value="1"/>
</dbReference>
<feature type="region of interest" description="Disordered" evidence="1">
    <location>
        <begin position="1"/>
        <end position="55"/>
    </location>
</feature>
<reference evidence="2 4" key="1">
    <citation type="journal article" date="2012" name="Nature">
        <title>Algal genomes reveal evolutionary mosaicism and the fate of nucleomorphs.</title>
        <authorList>
            <consortium name="DOE Joint Genome Institute"/>
            <person name="Curtis B.A."/>
            <person name="Tanifuji G."/>
            <person name="Burki F."/>
            <person name="Gruber A."/>
            <person name="Irimia M."/>
            <person name="Maruyama S."/>
            <person name="Arias M.C."/>
            <person name="Ball S.G."/>
            <person name="Gile G.H."/>
            <person name="Hirakawa Y."/>
            <person name="Hopkins J.F."/>
            <person name="Kuo A."/>
            <person name="Rensing S.A."/>
            <person name="Schmutz J."/>
            <person name="Symeonidi A."/>
            <person name="Elias M."/>
            <person name="Eveleigh R.J."/>
            <person name="Herman E.K."/>
            <person name="Klute M.J."/>
            <person name="Nakayama T."/>
            <person name="Obornik M."/>
            <person name="Reyes-Prieto A."/>
            <person name="Armbrust E.V."/>
            <person name="Aves S.J."/>
            <person name="Beiko R.G."/>
            <person name="Coutinho P."/>
            <person name="Dacks J.B."/>
            <person name="Durnford D.G."/>
            <person name="Fast N.M."/>
            <person name="Green B.R."/>
            <person name="Grisdale C.J."/>
            <person name="Hempel F."/>
            <person name="Henrissat B."/>
            <person name="Hoppner M.P."/>
            <person name="Ishida K."/>
            <person name="Kim E."/>
            <person name="Koreny L."/>
            <person name="Kroth P.G."/>
            <person name="Liu Y."/>
            <person name="Malik S.B."/>
            <person name="Maier U.G."/>
            <person name="McRose D."/>
            <person name="Mock T."/>
            <person name="Neilson J.A."/>
            <person name="Onodera N.T."/>
            <person name="Poole A.M."/>
            <person name="Pritham E.J."/>
            <person name="Richards T.A."/>
            <person name="Rocap G."/>
            <person name="Roy S.W."/>
            <person name="Sarai C."/>
            <person name="Schaack S."/>
            <person name="Shirato S."/>
            <person name="Slamovits C.H."/>
            <person name="Spencer D.F."/>
            <person name="Suzuki S."/>
            <person name="Worden A.Z."/>
            <person name="Zauner S."/>
            <person name="Barry K."/>
            <person name="Bell C."/>
            <person name="Bharti A.K."/>
            <person name="Crow J.A."/>
            <person name="Grimwood J."/>
            <person name="Kramer R."/>
            <person name="Lindquist E."/>
            <person name="Lucas S."/>
            <person name="Salamov A."/>
            <person name="McFadden G.I."/>
            <person name="Lane C.E."/>
            <person name="Keeling P.J."/>
            <person name="Gray M.W."/>
            <person name="Grigoriev I.V."/>
            <person name="Archibald J.M."/>
        </authorList>
    </citation>
    <scope>NUCLEOTIDE SEQUENCE</scope>
    <source>
        <strain evidence="2 4">CCMP2712</strain>
    </source>
</reference>
<feature type="compositionally biased region" description="Polar residues" evidence="1">
    <location>
        <begin position="32"/>
        <end position="49"/>
    </location>
</feature>
<evidence type="ECO:0000313" key="3">
    <source>
        <dbReference type="EnsemblProtists" id="EKX40332"/>
    </source>
</evidence>
<dbReference type="PaxDb" id="55529-EKX40332"/>
<dbReference type="HOGENOM" id="CLU_1528051_0_0_1"/>
<dbReference type="PANTHER" id="PTHR15907">
    <property type="entry name" value="DUF614 FAMILY PROTEIN-RELATED"/>
    <property type="match status" value="1"/>
</dbReference>
<evidence type="ECO:0000256" key="1">
    <source>
        <dbReference type="SAM" id="MobiDB-lite"/>
    </source>
</evidence>
<dbReference type="EnsemblProtists" id="EKX40332">
    <property type="protein sequence ID" value="EKX40332"/>
    <property type="gene ID" value="GUITHDRAFT_154159"/>
</dbReference>
<dbReference type="KEGG" id="gtt:GUITHDRAFT_154159"/>
<dbReference type="AlphaFoldDB" id="L1IW75"/>
<dbReference type="Pfam" id="PF04749">
    <property type="entry name" value="PLAC8"/>
    <property type="match status" value="1"/>
</dbReference>
<evidence type="ECO:0000313" key="4">
    <source>
        <dbReference type="Proteomes" id="UP000011087"/>
    </source>
</evidence>
<dbReference type="RefSeq" id="XP_005827312.1">
    <property type="nucleotide sequence ID" value="XM_005827255.1"/>
</dbReference>
<protein>
    <submittedName>
        <fullName evidence="2 3">Uncharacterized protein</fullName>
    </submittedName>
</protein>
<dbReference type="Proteomes" id="UP000011087">
    <property type="component" value="Unassembled WGS sequence"/>
</dbReference>
<reference evidence="4" key="2">
    <citation type="submission" date="2012-11" db="EMBL/GenBank/DDBJ databases">
        <authorList>
            <person name="Kuo A."/>
            <person name="Curtis B.A."/>
            <person name="Tanifuji G."/>
            <person name="Burki F."/>
            <person name="Gruber A."/>
            <person name="Irimia M."/>
            <person name="Maruyama S."/>
            <person name="Arias M.C."/>
            <person name="Ball S.G."/>
            <person name="Gile G.H."/>
            <person name="Hirakawa Y."/>
            <person name="Hopkins J.F."/>
            <person name="Rensing S.A."/>
            <person name="Schmutz J."/>
            <person name="Symeonidi A."/>
            <person name="Elias M."/>
            <person name="Eveleigh R.J."/>
            <person name="Herman E.K."/>
            <person name="Klute M.J."/>
            <person name="Nakayama T."/>
            <person name="Obornik M."/>
            <person name="Reyes-Prieto A."/>
            <person name="Armbrust E.V."/>
            <person name="Aves S.J."/>
            <person name="Beiko R.G."/>
            <person name="Coutinho P."/>
            <person name="Dacks J.B."/>
            <person name="Durnford D.G."/>
            <person name="Fast N.M."/>
            <person name="Green B.R."/>
            <person name="Grisdale C."/>
            <person name="Hempe F."/>
            <person name="Henrissat B."/>
            <person name="Hoppner M.P."/>
            <person name="Ishida K.-I."/>
            <person name="Kim E."/>
            <person name="Koreny L."/>
            <person name="Kroth P.G."/>
            <person name="Liu Y."/>
            <person name="Malik S.-B."/>
            <person name="Maier U.G."/>
            <person name="McRose D."/>
            <person name="Mock T."/>
            <person name="Neilson J.A."/>
            <person name="Onodera N.T."/>
            <person name="Poole A.M."/>
            <person name="Pritham E.J."/>
            <person name="Richards T.A."/>
            <person name="Rocap G."/>
            <person name="Roy S.W."/>
            <person name="Sarai C."/>
            <person name="Schaack S."/>
            <person name="Shirato S."/>
            <person name="Slamovits C.H."/>
            <person name="Spencer D.F."/>
            <person name="Suzuki S."/>
            <person name="Worden A.Z."/>
            <person name="Zauner S."/>
            <person name="Barry K."/>
            <person name="Bell C."/>
            <person name="Bharti A.K."/>
            <person name="Crow J.A."/>
            <person name="Grimwood J."/>
            <person name="Kramer R."/>
            <person name="Lindquist E."/>
            <person name="Lucas S."/>
            <person name="Salamov A."/>
            <person name="McFadden G.I."/>
            <person name="Lane C.E."/>
            <person name="Keeling P.J."/>
            <person name="Gray M.W."/>
            <person name="Grigoriev I.V."/>
            <person name="Archibald J.M."/>
        </authorList>
    </citation>
    <scope>NUCLEOTIDE SEQUENCE</scope>
    <source>
        <strain evidence="4">CCMP2712</strain>
    </source>
</reference>
<dbReference type="EMBL" id="JH993032">
    <property type="protein sequence ID" value="EKX40332.1"/>
    <property type="molecule type" value="Genomic_DNA"/>
</dbReference>
<keyword evidence="4" id="KW-1185">Reference proteome</keyword>
<reference evidence="3" key="3">
    <citation type="submission" date="2016-03" db="UniProtKB">
        <authorList>
            <consortium name="EnsemblProtists"/>
        </authorList>
    </citation>
    <scope>IDENTIFICATION</scope>
</reference>
<accession>L1IW75</accession>
<gene>
    <name evidence="2" type="ORF">GUITHDRAFT_154159</name>
</gene>
<dbReference type="OrthoDB" id="1045822at2759"/>
<feature type="compositionally biased region" description="Basic and acidic residues" evidence="1">
    <location>
        <begin position="15"/>
        <end position="31"/>
    </location>
</feature>
<organism evidence="2">
    <name type="scientific">Guillardia theta (strain CCMP2712)</name>
    <name type="common">Cryptophyte</name>
    <dbReference type="NCBI Taxonomy" id="905079"/>
    <lineage>
        <taxon>Eukaryota</taxon>
        <taxon>Cryptophyceae</taxon>
        <taxon>Pyrenomonadales</taxon>
        <taxon>Geminigeraceae</taxon>
        <taxon>Guillardia</taxon>
    </lineage>
</organism>
<dbReference type="InterPro" id="IPR006461">
    <property type="entry name" value="PLAC_motif_containing"/>
</dbReference>
<name>L1IW75_GUITC</name>
<sequence>MEAPIHNELSTFDSTKFDNFEGSVHDPKDESTSLTNTQRPSESSPTTEEQQGSSWSSGLFSGFQRYPHYMALQLGCCCCVNAYVYSKTVNAYQQKKNLCLESVCFLAACCTLASCALGVSQRSKLRVRYGMQLNSCQDVAVHCCCQSCALIQELDHVMRMESDKLRGLDENSKDNN</sequence>